<keyword evidence="2 5" id="KW-0812">Transmembrane</keyword>
<evidence type="ECO:0000256" key="2">
    <source>
        <dbReference type="ARBA" id="ARBA00022692"/>
    </source>
</evidence>
<dbReference type="Gene3D" id="1.10.287.1260">
    <property type="match status" value="1"/>
</dbReference>
<feature type="transmembrane region" description="Helical" evidence="5">
    <location>
        <begin position="102"/>
        <end position="119"/>
    </location>
</feature>
<evidence type="ECO:0000313" key="7">
    <source>
        <dbReference type="EMBL" id="GAA0655134.1"/>
    </source>
</evidence>
<gene>
    <name evidence="7" type="ORF">GCM10009019_18560</name>
</gene>
<reference evidence="7 8" key="1">
    <citation type="journal article" date="2019" name="Int. J. Syst. Evol. Microbiol.">
        <title>The Global Catalogue of Microorganisms (GCM) 10K type strain sequencing project: providing services to taxonomists for standard genome sequencing and annotation.</title>
        <authorList>
            <consortium name="The Broad Institute Genomics Platform"/>
            <consortium name="The Broad Institute Genome Sequencing Center for Infectious Disease"/>
            <person name="Wu L."/>
            <person name="Ma J."/>
        </authorList>
    </citation>
    <scope>NUCLEOTIDE SEQUENCE [LARGE SCALE GENOMIC DNA]</scope>
    <source>
        <strain evidence="7 8">JCM 16327</strain>
    </source>
</reference>
<sequence>MDVSQFVAENYDYILAAVIVALGFATGVVARRMNERVMDALGVGDAVEGTSVERTARNFGTTTTAFVARVSGWVIYGVAIVLALRVVNPLLAAALWVQVTGYLPNVAIALVVLVVGLVAGDKAELAVSERLRGVKLPEIGVIPVAARYSVVFVAALVALSQLGVATTALVVAFAAYLAAAVVLTVVATRDLLAAGAAGLYLLLTEPYGIGDTIRVEDMEGFVQEVDVFVTRIEDDGTEYVIPNHLVMRSGVVRVID</sequence>
<dbReference type="PANTHER" id="PTHR30221:SF20">
    <property type="entry name" value="SMALL-CONDUCTANCE MECHANOSENSITIVE CHANNEL"/>
    <property type="match status" value="1"/>
</dbReference>
<feature type="transmembrane region" description="Helical" evidence="5">
    <location>
        <begin position="165"/>
        <end position="186"/>
    </location>
</feature>
<dbReference type="InterPro" id="IPR010920">
    <property type="entry name" value="LSM_dom_sf"/>
</dbReference>
<dbReference type="Gene3D" id="2.30.30.60">
    <property type="match status" value="1"/>
</dbReference>
<organism evidence="7 8">
    <name type="scientific">Salarchaeum japonicum</name>
    <dbReference type="NCBI Taxonomy" id="555573"/>
    <lineage>
        <taxon>Archaea</taxon>
        <taxon>Methanobacteriati</taxon>
        <taxon>Methanobacteriota</taxon>
        <taxon>Stenosarchaea group</taxon>
        <taxon>Halobacteria</taxon>
        <taxon>Halobacteriales</taxon>
        <taxon>Halobacteriaceae</taxon>
    </lineage>
</organism>
<comment type="caution">
    <text evidence="7">The sequence shown here is derived from an EMBL/GenBank/DDBJ whole genome shotgun (WGS) entry which is preliminary data.</text>
</comment>
<dbReference type="InterPro" id="IPR006685">
    <property type="entry name" value="MscS_channel_2nd"/>
</dbReference>
<dbReference type="GO" id="GO:0016020">
    <property type="term" value="C:membrane"/>
    <property type="evidence" value="ECO:0007669"/>
    <property type="project" value="UniProtKB-SubCell"/>
</dbReference>
<evidence type="ECO:0000256" key="1">
    <source>
        <dbReference type="ARBA" id="ARBA00004370"/>
    </source>
</evidence>
<dbReference type="SUPFAM" id="SSF50182">
    <property type="entry name" value="Sm-like ribonucleoproteins"/>
    <property type="match status" value="1"/>
</dbReference>
<dbReference type="GeneID" id="68573464"/>
<keyword evidence="4 5" id="KW-0472">Membrane</keyword>
<dbReference type="GO" id="GO:0008381">
    <property type="term" value="F:mechanosensitive monoatomic ion channel activity"/>
    <property type="evidence" value="ECO:0007669"/>
    <property type="project" value="InterPro"/>
</dbReference>
<evidence type="ECO:0000256" key="4">
    <source>
        <dbReference type="ARBA" id="ARBA00023136"/>
    </source>
</evidence>
<keyword evidence="8" id="KW-1185">Reference proteome</keyword>
<feature type="transmembrane region" description="Helical" evidence="5">
    <location>
        <begin position="13"/>
        <end position="30"/>
    </location>
</feature>
<evidence type="ECO:0000256" key="5">
    <source>
        <dbReference type="SAM" id="Phobius"/>
    </source>
</evidence>
<feature type="transmembrane region" description="Helical" evidence="5">
    <location>
        <begin position="139"/>
        <end position="159"/>
    </location>
</feature>
<evidence type="ECO:0000313" key="8">
    <source>
        <dbReference type="Proteomes" id="UP001500194"/>
    </source>
</evidence>
<name>A0AAV3T306_9EURY</name>
<dbReference type="EMBL" id="BAAADU010000002">
    <property type="protein sequence ID" value="GAA0655134.1"/>
    <property type="molecule type" value="Genomic_DNA"/>
</dbReference>
<comment type="subcellular location">
    <subcellularLocation>
        <location evidence="1">Membrane</location>
    </subcellularLocation>
</comment>
<dbReference type="InterPro" id="IPR023408">
    <property type="entry name" value="MscS_beta-dom_sf"/>
</dbReference>
<proteinExistence type="predicted"/>
<keyword evidence="3 5" id="KW-1133">Transmembrane helix</keyword>
<dbReference type="Pfam" id="PF05552">
    <property type="entry name" value="MS_channel_1st_1"/>
    <property type="match status" value="1"/>
</dbReference>
<accession>A0AAV3T306</accession>
<feature type="transmembrane region" description="Helical" evidence="5">
    <location>
        <begin position="73"/>
        <end position="96"/>
    </location>
</feature>
<dbReference type="PANTHER" id="PTHR30221">
    <property type="entry name" value="SMALL-CONDUCTANCE MECHANOSENSITIVE CHANNEL"/>
    <property type="match status" value="1"/>
</dbReference>
<evidence type="ECO:0000259" key="6">
    <source>
        <dbReference type="Pfam" id="PF00924"/>
    </source>
</evidence>
<dbReference type="InterPro" id="IPR008910">
    <property type="entry name" value="MSC_TM_helix"/>
</dbReference>
<feature type="domain" description="Mechanosensitive ion channel MscS" evidence="6">
    <location>
        <begin position="196"/>
        <end position="248"/>
    </location>
</feature>
<dbReference type="Pfam" id="PF00924">
    <property type="entry name" value="MS_channel_2nd"/>
    <property type="match status" value="1"/>
</dbReference>
<dbReference type="InterPro" id="IPR045275">
    <property type="entry name" value="MscS_archaea/bacteria_type"/>
</dbReference>
<dbReference type="RefSeq" id="WP_227260260.1">
    <property type="nucleotide sequence ID" value="NZ_BAAADU010000002.1"/>
</dbReference>
<evidence type="ECO:0000256" key="3">
    <source>
        <dbReference type="ARBA" id="ARBA00022989"/>
    </source>
</evidence>
<dbReference type="AlphaFoldDB" id="A0AAV3T306"/>
<dbReference type="Proteomes" id="UP001500194">
    <property type="component" value="Unassembled WGS sequence"/>
</dbReference>
<protein>
    <submittedName>
        <fullName evidence="7">Mechanosensitive ion channel</fullName>
    </submittedName>
</protein>